<dbReference type="SUPFAM" id="SSF74853">
    <property type="entry name" value="Lamin A/C globular tail domain"/>
    <property type="match status" value="1"/>
</dbReference>
<dbReference type="InterPro" id="IPR001322">
    <property type="entry name" value="Lamin_tail_dom"/>
</dbReference>
<evidence type="ECO:0000313" key="2">
    <source>
        <dbReference type="EMBL" id="SFV56591.1"/>
    </source>
</evidence>
<dbReference type="Pfam" id="PF26342">
    <property type="entry name" value="TP_1001_2nd"/>
    <property type="match status" value="1"/>
</dbReference>
<gene>
    <name evidence="2" type="ORF">MNB_SV-8-189</name>
</gene>
<organism evidence="2">
    <name type="scientific">hydrothermal vent metagenome</name>
    <dbReference type="NCBI Taxonomy" id="652676"/>
    <lineage>
        <taxon>unclassified sequences</taxon>
        <taxon>metagenomes</taxon>
        <taxon>ecological metagenomes</taxon>
    </lineage>
</organism>
<protein>
    <recommendedName>
        <fullName evidence="1">LTD domain-containing protein</fullName>
    </recommendedName>
</protein>
<evidence type="ECO:0000259" key="1">
    <source>
        <dbReference type="PROSITE" id="PS51841"/>
    </source>
</evidence>
<dbReference type="InterPro" id="IPR047589">
    <property type="entry name" value="DUF11_rpt"/>
</dbReference>
<dbReference type="PROSITE" id="PS51841">
    <property type="entry name" value="LTD"/>
    <property type="match status" value="1"/>
</dbReference>
<name>A0A1W1BT12_9ZZZZ</name>
<dbReference type="InterPro" id="IPR058683">
    <property type="entry name" value="TP_1001-like_C"/>
</dbReference>
<dbReference type="EMBL" id="FPHD01000040">
    <property type="protein sequence ID" value="SFV56591.1"/>
    <property type="molecule type" value="Genomic_DNA"/>
</dbReference>
<dbReference type="NCBIfam" id="TIGR01451">
    <property type="entry name" value="B_ant_repeat"/>
    <property type="match status" value="1"/>
</dbReference>
<dbReference type="AlphaFoldDB" id="A0A1W1BT12"/>
<feature type="domain" description="LTD" evidence="1">
    <location>
        <begin position="310"/>
        <end position="448"/>
    </location>
</feature>
<accession>A0A1W1BT12</accession>
<dbReference type="InterPro" id="IPR036415">
    <property type="entry name" value="Lamin_tail_dom_sf"/>
</dbReference>
<proteinExistence type="predicted"/>
<reference evidence="2" key="1">
    <citation type="submission" date="2016-10" db="EMBL/GenBank/DDBJ databases">
        <authorList>
            <person name="de Groot N.N."/>
        </authorList>
    </citation>
    <scope>NUCLEOTIDE SEQUENCE</scope>
</reference>
<sequence length="648" mass="70205">MAMRGIFWVFIASFFSLFLQAEVITSNLEYQKISGVGYSWQTVNLGNSYSDAIVVCTNVLANKTDNEAVVRIRNINSSNFQVKIQHPNDSDPGYSTDIYCIISDEGSYTIPFKYEAHKVLSDNTNGNTSPNNWSAARAEEVTGSVTQSYTKPAVLGQVMSYNDHRFSVFWSFNCQNRGRRPFQSNNRICVGKHVGQIGQTRNNETLGYFVAEAGIYELEDFSMAVNYGGDSIQGIGNNPPYSYTLDKAYTDGIVHQEAEDGGQGGWAVLYGAAPFGTSLDMGIDEETVQGDTTRTHTTEEVAYWVMLHDPVTPAKLVINEVLYRQTTNGSNNDEFIEFYVTQGGNLKNYLFTDQDGSGHHYRFPKHTVNTGDYVILHIGSGTNSIAGNVHHFYMGHSEILNNGGDDVVLYRPVNADITTVDNQLLSVVPLDYVSYGNGNAVDSIPQSQLGVTVNWASNENSRLKGAATGESIALTPNANDSDTSLCWEMSATTVASKKATNCTNYIPTRDTNTNAGQTNSITLSNTAMPDMHITKTSIVTADGVNATHPKRIPGATIRYCFTVDNTGEGNADNVKVNDSLAGNGKDNLTYVRSGKVIQDIATACDCVAISDTSGSISGTDVTINVGTLTGTGATATSRGCAYIETTVK</sequence>